<protein>
    <submittedName>
        <fullName evidence="1">Uncharacterized protein</fullName>
    </submittedName>
</protein>
<evidence type="ECO:0000313" key="2">
    <source>
        <dbReference type="Proteomes" id="UP000003835"/>
    </source>
</evidence>
<organism evidence="1 2">
    <name type="scientific">Coleofasciculus chthonoplastes PCC 7420</name>
    <dbReference type="NCBI Taxonomy" id="118168"/>
    <lineage>
        <taxon>Bacteria</taxon>
        <taxon>Bacillati</taxon>
        <taxon>Cyanobacteriota</taxon>
        <taxon>Cyanophyceae</taxon>
        <taxon>Coleofasciculales</taxon>
        <taxon>Coleofasciculaceae</taxon>
        <taxon>Coleofasciculus</taxon>
    </lineage>
</organism>
<accession>B4W255</accession>
<dbReference type="AlphaFoldDB" id="B4W255"/>
<dbReference type="EMBL" id="DS989870">
    <property type="protein sequence ID" value="EDX71722.1"/>
    <property type="molecule type" value="Genomic_DNA"/>
</dbReference>
<dbReference type="HOGENOM" id="CLU_3326795_0_0_3"/>
<name>B4W255_9CYAN</name>
<gene>
    <name evidence="1" type="ORF">MC7420_2388</name>
</gene>
<reference evidence="1 2" key="1">
    <citation type="submission" date="2008-07" db="EMBL/GenBank/DDBJ databases">
        <authorList>
            <person name="Tandeau de Marsac N."/>
            <person name="Ferriera S."/>
            <person name="Johnson J."/>
            <person name="Kravitz S."/>
            <person name="Beeson K."/>
            <person name="Sutton G."/>
            <person name="Rogers Y.-H."/>
            <person name="Friedman R."/>
            <person name="Frazier M."/>
            <person name="Venter J.C."/>
        </authorList>
    </citation>
    <scope>NUCLEOTIDE SEQUENCE [LARGE SCALE GENOMIC DNA]</scope>
    <source>
        <strain evidence="1 2">PCC 7420</strain>
    </source>
</reference>
<proteinExistence type="predicted"/>
<keyword evidence="2" id="KW-1185">Reference proteome</keyword>
<dbReference type="Proteomes" id="UP000003835">
    <property type="component" value="Unassembled WGS sequence"/>
</dbReference>
<evidence type="ECO:0000313" key="1">
    <source>
        <dbReference type="EMBL" id="EDX71722.1"/>
    </source>
</evidence>
<dbReference type="STRING" id="118168.MC7420_2388"/>
<sequence>MDSTHPDADFATPPILDMRPVAKLKSQGLRGQHSRLWH</sequence>